<feature type="transmembrane region" description="Helical" evidence="1">
    <location>
        <begin position="304"/>
        <end position="324"/>
    </location>
</feature>
<dbReference type="EMBL" id="JTDW01000004">
    <property type="protein sequence ID" value="KJD36029.1"/>
    <property type="molecule type" value="Genomic_DNA"/>
</dbReference>
<comment type="caution">
    <text evidence="2">The sequence shown here is derived from an EMBL/GenBank/DDBJ whole genome shotgun (WGS) entry which is preliminary data.</text>
</comment>
<evidence type="ECO:0000313" key="3">
    <source>
        <dbReference type="Proteomes" id="UP000032578"/>
    </source>
</evidence>
<gene>
    <name evidence="2" type="ORF">PW52_05270</name>
</gene>
<dbReference type="Proteomes" id="UP000032578">
    <property type="component" value="Unassembled WGS sequence"/>
</dbReference>
<dbReference type="AlphaFoldDB" id="A0A0D7WAB3"/>
<evidence type="ECO:0000313" key="2">
    <source>
        <dbReference type="EMBL" id="KJD36029.1"/>
    </source>
</evidence>
<feature type="transmembrane region" description="Helical" evidence="1">
    <location>
        <begin position="276"/>
        <end position="298"/>
    </location>
</feature>
<dbReference type="Pfam" id="PF12412">
    <property type="entry name" value="DUF3667"/>
    <property type="match status" value="1"/>
</dbReference>
<reference evidence="2 3" key="1">
    <citation type="submission" date="2014-11" db="EMBL/GenBank/DDBJ databases">
        <title>Tamlana sedimentorum sp. nov., isolated from shallow sand sediments of the Sea of Japan.</title>
        <authorList>
            <person name="Romanenko L.A."/>
        </authorList>
    </citation>
    <scope>NUCLEOTIDE SEQUENCE [LARGE SCALE GENOMIC DNA]</scope>
    <source>
        <strain evidence="2 3">JCM 19808</strain>
    </source>
</reference>
<protein>
    <submittedName>
        <fullName evidence="2">Membrane protein</fullName>
    </submittedName>
</protein>
<keyword evidence="3" id="KW-1185">Reference proteome</keyword>
<proteinExistence type="predicted"/>
<dbReference type="PATRIC" id="fig|1435349.4.peg.2006"/>
<name>A0A0D7WAB3_9FLAO</name>
<dbReference type="OrthoDB" id="1143019at2"/>
<dbReference type="STRING" id="1435349.PW52_05270"/>
<keyword evidence="1" id="KW-1133">Transmembrane helix</keyword>
<feature type="transmembrane region" description="Helical" evidence="1">
    <location>
        <begin position="79"/>
        <end position="100"/>
    </location>
</feature>
<organism evidence="2 3">
    <name type="scientific">Neotamlana sedimentorum</name>
    <dbReference type="NCBI Taxonomy" id="1435349"/>
    <lineage>
        <taxon>Bacteria</taxon>
        <taxon>Pseudomonadati</taxon>
        <taxon>Bacteroidota</taxon>
        <taxon>Flavobacteriia</taxon>
        <taxon>Flavobacteriales</taxon>
        <taxon>Flavobacteriaceae</taxon>
        <taxon>Neotamlana</taxon>
    </lineage>
</organism>
<dbReference type="InterPro" id="IPR022134">
    <property type="entry name" value="DUF3667"/>
</dbReference>
<accession>A0A0D7WAB3</accession>
<evidence type="ECO:0000256" key="1">
    <source>
        <dbReference type="SAM" id="Phobius"/>
    </source>
</evidence>
<feature type="transmembrane region" description="Helical" evidence="1">
    <location>
        <begin position="336"/>
        <end position="361"/>
    </location>
</feature>
<sequence length="362" mass="42171">MSELLETCKNCEKVFYSAYKFCPHCGQQTKDKLTVGVLFANTIQNYFAFDARFFKSFFPLLFKPGFLARKFVEGKRLMYLHPAQMYLFVTVVFFFLFSFIQTKQIENFDKQLAKNLDENSSILSGNSQLKDSLLLMEIKREDSIAKAEIRNALQQTKGFTKLSDKAIDSITHNASNKTYSNFDFSFDEKVIDSLIAINASDQEIYKSMGMEEDDNWFSKRMYSQALKFYKSKRGGSILKAFFDTFPIAMFFLLPIFAFILKLFYWKRGLYAHHLVFSFYFFSFLFATFNITLGVNFVFKLPAWVNFFISLSTFIYLVLALKQFYKQGKFMSLLKGGLVTFLFLSFVIPATVVILGLFSFLFY</sequence>
<keyword evidence="1" id="KW-0472">Membrane</keyword>
<dbReference type="RefSeq" id="WP_044631889.1">
    <property type="nucleotide sequence ID" value="NZ_JTDW01000004.1"/>
</dbReference>
<feature type="transmembrane region" description="Helical" evidence="1">
    <location>
        <begin position="245"/>
        <end position="264"/>
    </location>
</feature>
<keyword evidence="1" id="KW-0812">Transmembrane</keyword>